<dbReference type="GO" id="GO:0008237">
    <property type="term" value="F:metallopeptidase activity"/>
    <property type="evidence" value="ECO:0007669"/>
    <property type="project" value="UniProtKB-KW"/>
</dbReference>
<evidence type="ECO:0000256" key="1">
    <source>
        <dbReference type="ARBA" id="ARBA00001947"/>
    </source>
</evidence>
<dbReference type="Gene3D" id="3.30.1380.10">
    <property type="match status" value="1"/>
</dbReference>
<dbReference type="CDD" id="cd14844">
    <property type="entry name" value="Zn-DD-carboxypeptidase_like"/>
    <property type="match status" value="1"/>
</dbReference>
<evidence type="ECO:0000313" key="13">
    <source>
        <dbReference type="Proteomes" id="UP000595362"/>
    </source>
</evidence>
<dbReference type="Pfam" id="PF05951">
    <property type="entry name" value="Peptidase_M15_2"/>
    <property type="match status" value="1"/>
</dbReference>
<evidence type="ECO:0000256" key="6">
    <source>
        <dbReference type="ARBA" id="ARBA00022801"/>
    </source>
</evidence>
<dbReference type="InterPro" id="IPR010275">
    <property type="entry name" value="MepK"/>
</dbReference>
<dbReference type="GO" id="GO:0046872">
    <property type="term" value="F:metal ion binding"/>
    <property type="evidence" value="ECO:0007669"/>
    <property type="project" value="UniProtKB-KW"/>
</dbReference>
<keyword evidence="8" id="KW-0482">Metalloprotease</keyword>
<dbReference type="SUPFAM" id="SSF55166">
    <property type="entry name" value="Hedgehog/DD-peptidase"/>
    <property type="match status" value="1"/>
</dbReference>
<evidence type="ECO:0000256" key="4">
    <source>
        <dbReference type="ARBA" id="ARBA00022723"/>
    </source>
</evidence>
<reference evidence="12 13" key="1">
    <citation type="submission" date="2020-07" db="EMBL/GenBank/DDBJ databases">
        <title>Huge and variable diversity of episymbiotic CPR bacteria and DPANN archaea in groundwater ecosystems.</title>
        <authorList>
            <person name="He C.Y."/>
            <person name="Keren R."/>
            <person name="Whittaker M."/>
            <person name="Farag I.F."/>
            <person name="Doudna J."/>
            <person name="Cate J.H.D."/>
            <person name="Banfield J.F."/>
        </authorList>
    </citation>
    <scope>NUCLEOTIDE SEQUENCE [LARGE SCALE GENOMIC DNA]</scope>
    <source>
        <strain evidence="12">NC_groundwater_70_Ag_B-0.1um_54_66</strain>
    </source>
</reference>
<evidence type="ECO:0000256" key="3">
    <source>
        <dbReference type="ARBA" id="ARBA00022670"/>
    </source>
</evidence>
<keyword evidence="6" id="KW-0378">Hydrolase</keyword>
<protein>
    <recommendedName>
        <fullName evidence="11">Murein endopeptidase K</fullName>
    </recommendedName>
</protein>
<dbReference type="AlphaFoldDB" id="A0A7T5R0H2"/>
<name>A0A7T5R0H2_9BACT</name>
<evidence type="ECO:0000256" key="9">
    <source>
        <dbReference type="ARBA" id="ARBA00023316"/>
    </source>
</evidence>
<dbReference type="PANTHER" id="PTHR37425">
    <property type="match status" value="1"/>
</dbReference>
<keyword evidence="3" id="KW-0645">Protease</keyword>
<accession>A0A7T5R0H2</accession>
<dbReference type="InterPro" id="IPR006311">
    <property type="entry name" value="TAT_signal"/>
</dbReference>
<dbReference type="GO" id="GO:0006508">
    <property type="term" value="P:proteolysis"/>
    <property type="evidence" value="ECO:0007669"/>
    <property type="project" value="UniProtKB-KW"/>
</dbReference>
<gene>
    <name evidence="12" type="ORF">HYS17_06415</name>
</gene>
<dbReference type="PROSITE" id="PS51318">
    <property type="entry name" value="TAT"/>
    <property type="match status" value="1"/>
</dbReference>
<dbReference type="EMBL" id="CP066681">
    <property type="protein sequence ID" value="QQG35201.1"/>
    <property type="molecule type" value="Genomic_DNA"/>
</dbReference>
<organism evidence="12 13">
    <name type="scientific">Micavibrio aeruginosavorus</name>
    <dbReference type="NCBI Taxonomy" id="349221"/>
    <lineage>
        <taxon>Bacteria</taxon>
        <taxon>Pseudomonadati</taxon>
        <taxon>Bdellovibrionota</taxon>
        <taxon>Bdellovibrionia</taxon>
        <taxon>Bdellovibrionales</taxon>
        <taxon>Pseudobdellovibrionaceae</taxon>
        <taxon>Micavibrio</taxon>
    </lineage>
</organism>
<comment type="cofactor">
    <cofactor evidence="1">
        <name>Zn(2+)</name>
        <dbReference type="ChEBI" id="CHEBI:29105"/>
    </cofactor>
</comment>
<dbReference type="PANTHER" id="PTHR37425:SF1">
    <property type="entry name" value="OUTER MEMBRANE PROTEIN"/>
    <property type="match status" value="1"/>
</dbReference>
<dbReference type="InterPro" id="IPR009045">
    <property type="entry name" value="Zn_M74/Hedgehog-like"/>
</dbReference>
<evidence type="ECO:0000256" key="7">
    <source>
        <dbReference type="ARBA" id="ARBA00022833"/>
    </source>
</evidence>
<evidence type="ECO:0000256" key="2">
    <source>
        <dbReference type="ARBA" id="ARBA00004776"/>
    </source>
</evidence>
<evidence type="ECO:0000256" key="11">
    <source>
        <dbReference type="ARBA" id="ARBA00093666"/>
    </source>
</evidence>
<evidence type="ECO:0000256" key="8">
    <source>
        <dbReference type="ARBA" id="ARBA00023049"/>
    </source>
</evidence>
<dbReference type="Proteomes" id="UP000595362">
    <property type="component" value="Chromosome"/>
</dbReference>
<evidence type="ECO:0000313" key="12">
    <source>
        <dbReference type="EMBL" id="QQG35201.1"/>
    </source>
</evidence>
<keyword evidence="4" id="KW-0479">Metal-binding</keyword>
<evidence type="ECO:0000256" key="5">
    <source>
        <dbReference type="ARBA" id="ARBA00022729"/>
    </source>
</evidence>
<keyword evidence="5" id="KW-0732">Signal</keyword>
<sequence>MFLINSDSAEQGISRRDVMKAGLWAAAGTLLMPSVAEAAAVKMPKSGSYDIAFVNTHTGERFSGTYRVGAKYLPDAFEEINYVLRDFRTNEVFPIDPRVIDIIYMVHRKTGRGSQPLEILSGYRSPKTNAMLRQASSGVARNSMHLSGQAIDFRMSGFSTRSLRDIATGFKAGGVGYYPRSNFVHVDTGKFRTW</sequence>
<dbReference type="GO" id="GO:0071555">
    <property type="term" value="P:cell wall organization"/>
    <property type="evidence" value="ECO:0007669"/>
    <property type="project" value="UniProtKB-KW"/>
</dbReference>
<proteinExistence type="inferred from homology"/>
<evidence type="ECO:0000256" key="10">
    <source>
        <dbReference type="ARBA" id="ARBA00093448"/>
    </source>
</evidence>
<keyword evidence="7" id="KW-0862">Zinc</keyword>
<keyword evidence="9" id="KW-0961">Cell wall biogenesis/degradation</keyword>
<comment type="pathway">
    <text evidence="2">Cell wall biogenesis; cell wall polysaccharide biosynthesis.</text>
</comment>
<comment type="similarity">
    <text evidence="10">Belongs to the peptidase M15 family.</text>
</comment>